<dbReference type="AlphaFoldDB" id="A0ABC9B8E3"/>
<dbReference type="SUPFAM" id="SSF50978">
    <property type="entry name" value="WD40 repeat-like"/>
    <property type="match status" value="1"/>
</dbReference>
<dbReference type="InterPro" id="IPR000535">
    <property type="entry name" value="MSP_dom"/>
</dbReference>
<reference evidence="7" key="1">
    <citation type="submission" date="2024-06" db="EMBL/GenBank/DDBJ databases">
        <authorList>
            <person name="Ryan C."/>
        </authorList>
    </citation>
    <scope>NUCLEOTIDE SEQUENCE [LARGE SCALE GENOMIC DNA]</scope>
</reference>
<accession>A0ABC9B8E3</accession>
<dbReference type="PANTHER" id="PTHR45707:SF59">
    <property type="entry name" value="PROTEIN KINASE DOMAIN-CONTAINING PROTEIN"/>
    <property type="match status" value="1"/>
</dbReference>
<dbReference type="InterPro" id="IPR011009">
    <property type="entry name" value="Kinase-like_dom_sf"/>
</dbReference>
<feature type="repeat" description="WD" evidence="3">
    <location>
        <begin position="783"/>
        <end position="826"/>
    </location>
</feature>
<feature type="domain" description="MSP" evidence="5">
    <location>
        <begin position="515"/>
        <end position="628"/>
    </location>
</feature>
<dbReference type="Pfam" id="PF00069">
    <property type="entry name" value="Pkinase"/>
    <property type="match status" value="2"/>
</dbReference>
<evidence type="ECO:0000259" key="4">
    <source>
        <dbReference type="PROSITE" id="PS50011"/>
    </source>
</evidence>
<dbReference type="SUPFAM" id="SSF49354">
    <property type="entry name" value="PapD-like"/>
    <property type="match status" value="1"/>
</dbReference>
<dbReference type="PROSITE" id="PS50202">
    <property type="entry name" value="MSP"/>
    <property type="match status" value="1"/>
</dbReference>
<feature type="repeat" description="WD" evidence="3">
    <location>
        <begin position="827"/>
        <end position="857"/>
    </location>
</feature>
<dbReference type="InterPro" id="IPR000719">
    <property type="entry name" value="Prot_kinase_dom"/>
</dbReference>
<evidence type="ECO:0000256" key="3">
    <source>
        <dbReference type="PROSITE-ProRule" id="PRU00221"/>
    </source>
</evidence>
<evidence type="ECO:0000313" key="7">
    <source>
        <dbReference type="Proteomes" id="UP001497457"/>
    </source>
</evidence>
<dbReference type="CDD" id="cd00200">
    <property type="entry name" value="WD40"/>
    <property type="match status" value="1"/>
</dbReference>
<protein>
    <submittedName>
        <fullName evidence="6">Uncharacterized protein</fullName>
    </submittedName>
</protein>
<dbReference type="Gene3D" id="3.30.200.20">
    <property type="entry name" value="Phosphorylase Kinase, domain 1"/>
    <property type="match status" value="2"/>
</dbReference>
<feature type="repeat" description="WD" evidence="3">
    <location>
        <begin position="712"/>
        <end position="743"/>
    </location>
</feature>
<dbReference type="PROSITE" id="PS50082">
    <property type="entry name" value="WD_REPEATS_2"/>
    <property type="match status" value="3"/>
</dbReference>
<dbReference type="Pfam" id="PF00400">
    <property type="entry name" value="WD40"/>
    <property type="match status" value="3"/>
</dbReference>
<keyword evidence="7" id="KW-1185">Reference proteome</keyword>
<evidence type="ECO:0000313" key="6">
    <source>
        <dbReference type="EMBL" id="CAL4994136.1"/>
    </source>
</evidence>
<keyword evidence="1 3" id="KW-0853">WD repeat</keyword>
<dbReference type="EMBL" id="OZ075134">
    <property type="protein sequence ID" value="CAL4994136.1"/>
    <property type="molecule type" value="Genomic_DNA"/>
</dbReference>
<dbReference type="PROSITE" id="PS50294">
    <property type="entry name" value="WD_REPEATS_REGION"/>
    <property type="match status" value="2"/>
</dbReference>
<organism evidence="6 7">
    <name type="scientific">Urochloa decumbens</name>
    <dbReference type="NCBI Taxonomy" id="240449"/>
    <lineage>
        <taxon>Eukaryota</taxon>
        <taxon>Viridiplantae</taxon>
        <taxon>Streptophyta</taxon>
        <taxon>Embryophyta</taxon>
        <taxon>Tracheophyta</taxon>
        <taxon>Spermatophyta</taxon>
        <taxon>Magnoliopsida</taxon>
        <taxon>Liliopsida</taxon>
        <taxon>Poales</taxon>
        <taxon>Poaceae</taxon>
        <taxon>PACMAD clade</taxon>
        <taxon>Panicoideae</taxon>
        <taxon>Panicodae</taxon>
        <taxon>Paniceae</taxon>
        <taxon>Melinidinae</taxon>
        <taxon>Urochloa</taxon>
    </lineage>
</organism>
<dbReference type="InterPro" id="IPR001680">
    <property type="entry name" value="WD40_rpt"/>
</dbReference>
<dbReference type="PANTHER" id="PTHR45707">
    <property type="entry name" value="C2 CALCIUM/LIPID-BINDING PLANT PHOSPHORIBOSYLTRANSFERASE FAMILY PROTEIN"/>
    <property type="match status" value="1"/>
</dbReference>
<dbReference type="InterPro" id="IPR008962">
    <property type="entry name" value="PapD-like_sf"/>
</dbReference>
<proteinExistence type="predicted"/>
<dbReference type="Gene3D" id="1.10.510.10">
    <property type="entry name" value="Transferase(Phosphotransferase) domain 1"/>
    <property type="match status" value="1"/>
</dbReference>
<evidence type="ECO:0000256" key="2">
    <source>
        <dbReference type="ARBA" id="ARBA00022737"/>
    </source>
</evidence>
<dbReference type="Gene3D" id="2.130.10.10">
    <property type="entry name" value="YVTN repeat-like/Quinoprotein amine dehydrogenase"/>
    <property type="match status" value="1"/>
</dbReference>
<dbReference type="InterPro" id="IPR036322">
    <property type="entry name" value="WD40_repeat_dom_sf"/>
</dbReference>
<dbReference type="SMART" id="SM00320">
    <property type="entry name" value="WD40"/>
    <property type="match status" value="5"/>
</dbReference>
<dbReference type="InterPro" id="IPR015943">
    <property type="entry name" value="WD40/YVTN_repeat-like_dom_sf"/>
</dbReference>
<sequence length="862" mass="97831">MDNDAETFHMPYEELKEITEDFSDACLIGSGAFGKVYKGKDKDGHEIAVKILRQTLDLDGNAFTTEFNNLIKLKHPNIVRLVGFCSEDEEVIKEHNGRSIAATDMHRALCIEYLHNGSLQKHLYGYTLAYNMRSTKFIKKVQKKWRERLQTIQGYTSVEDDCQQVKKCVEIALKCIDEEKAKRPNIKSIIDQLVETEKHQNDTVTEDASGKVVDLNNYKGKFSLPSSHLSVSLGKLTMKITKEITNDFLSSLELGRSVFGTTYKGTFPEGSMIAVKRLHENSSVVQGKTFDTEVANLMALQHENIVKLVGFCHEVQKELVEHNGKYIIVDIMESYLCYEYVPKGTLDKYVYAPSAIDWDTRFKIIKGICQGIHFLHKELDGPLIHMNLVPSSIWLDDNWVPKIADFGLSRLIGQEQTRMNTINVIGQTGYMAPEYLYRGEISTMSDIYSLGMLILEITTGEKNCAVPEDRSARKFVDNEMLDTISTVDWNKRPSLVENISRVNARRQMKSVSTELLDVYPKELPFPFRPNMLISCSLQLTNRTEDSILVRLGTKSSKKYMAKMPICGVVPPRSTYTIIVTAREQEKQPPFNEEYFTLASSIVRGGNLRQETATNNQQPPQSEIQIISITKFSQVLSMDVHPTEPWIMTSHLGGDIFIWDNQAREIEVSFGGGTNIPVYDAKFIEREEWLVAGDGDGTICVYSYDTEQEVAKIEAHEGEITSLAVHPTSPLVLPVSDDHLIKLWAWDENGWECTRTFEGHSDKVTQVVFNTVWDISSSESKILLTDHQNELLCVQHYTSDNRHYLITGSSDKTAQIWDMETERCVQILKGHADCISSVYRHPELPVVITGSHDGTVRFKIRLL</sequence>
<evidence type="ECO:0000256" key="1">
    <source>
        <dbReference type="ARBA" id="ARBA00022574"/>
    </source>
</evidence>
<dbReference type="Proteomes" id="UP001497457">
    <property type="component" value="Chromosome 24b"/>
</dbReference>
<dbReference type="InterPro" id="IPR019775">
    <property type="entry name" value="WD40_repeat_CS"/>
</dbReference>
<dbReference type="InterPro" id="IPR013783">
    <property type="entry name" value="Ig-like_fold"/>
</dbReference>
<name>A0ABC9B8E3_9POAL</name>
<reference evidence="6 7" key="2">
    <citation type="submission" date="2024-10" db="EMBL/GenBank/DDBJ databases">
        <authorList>
            <person name="Ryan C."/>
        </authorList>
    </citation>
    <scope>NUCLEOTIDE SEQUENCE [LARGE SCALE GENOMIC DNA]</scope>
</reference>
<gene>
    <name evidence="6" type="ORF">URODEC1_LOCUS61801</name>
</gene>
<dbReference type="Gene3D" id="2.60.40.10">
    <property type="entry name" value="Immunoglobulins"/>
    <property type="match status" value="1"/>
</dbReference>
<dbReference type="PROSITE" id="PS50011">
    <property type="entry name" value="PROTEIN_KINASE_DOM"/>
    <property type="match status" value="1"/>
</dbReference>
<dbReference type="SUPFAM" id="SSF56112">
    <property type="entry name" value="Protein kinase-like (PK-like)"/>
    <property type="match status" value="2"/>
</dbReference>
<dbReference type="PROSITE" id="PS00678">
    <property type="entry name" value="WD_REPEATS_1"/>
    <property type="match status" value="1"/>
</dbReference>
<keyword evidence="2" id="KW-0677">Repeat</keyword>
<feature type="domain" description="Protein kinase" evidence="4">
    <location>
        <begin position="248"/>
        <end position="533"/>
    </location>
</feature>
<evidence type="ECO:0000259" key="5">
    <source>
        <dbReference type="PROSITE" id="PS50202"/>
    </source>
</evidence>